<dbReference type="PDB" id="8BP4">
    <property type="method" value="X-ray"/>
    <property type="resolution" value="1.15 A"/>
    <property type="chains" value="A/B/C=676-765"/>
</dbReference>
<accession>A0ACD6BAH4</accession>
<gene>
    <name evidence="1" type="ORF">TrispH2_005790</name>
</gene>
<reference evidence="1" key="1">
    <citation type="journal article" date="2018" name="Sci. Rep.">
        <title>Trichoplax genomes reveal profound admixture and suggest stable wild populations without bisexual reproduction.</title>
        <authorList>
            <person name="Kamm K."/>
            <person name="Osigus H.J."/>
            <person name="Stadler P.F."/>
            <person name="DeSalle R."/>
            <person name="Schierwater B."/>
        </authorList>
    </citation>
    <scope>NUCLEOTIDE SEQUENCE</scope>
    <source>
        <strain evidence="1">Panama</strain>
    </source>
</reference>
<name>A0ACD6BAH4_9METZ</name>
<dbReference type="EMBL" id="NOWV01000061">
    <property type="protein sequence ID" value="RDD42143.1"/>
    <property type="molecule type" value="Genomic_DNA"/>
</dbReference>
<reference evidence="4" key="3">
    <citation type="submission" date="2022-11" db="PDB data bank">
        <title>Crystal structure of Trichoplax Scribble PDZ2 domain in complex with Trichoplax Vangl peptide.</title>
        <authorList>
            <person name="Maddumage J.C."/>
            <person name="Humbert P.O."/>
            <person name="Kvansakul M."/>
        </authorList>
    </citation>
    <scope>X-RAY CRYSTALLOGRAPHY (1.15 ANGSTROMS) OF 676-765</scope>
</reference>
<reference evidence="2" key="4">
    <citation type="submission" date="2022-11" db="PDB data bank">
        <title>Crystal structure of Trichoplax Scribble PDZ2 domain.</title>
        <authorList>
            <person name="Maddumage J.C."/>
            <person name="Humbert P.O."/>
            <person name="Kvansakul M."/>
        </authorList>
    </citation>
    <scope>X-RAY CRYSTALLOGRAPHY (2.11 ANGSTROMS) OF 676-765</scope>
</reference>
<reference evidence="5" key="6">
    <citation type="submission" date="2022-12" db="PDB data bank">
        <title>Crystal structure of Trichoplax Scribble PDZ1 domain in complex with Trichoplax Vangl peptide.</title>
        <authorList>
            <person name="Maddumage J.C."/>
            <person name="Kvansakul M."/>
            <person name="Humbert P.O."/>
        </authorList>
    </citation>
    <scope>X-RAY CRYSTALLOGRAPHY (2.85 ANGSTROMS) OF 553-643</scope>
</reference>
<proteinExistence type="evidence at protein level"/>
<evidence type="ECO:0000313" key="1">
    <source>
        <dbReference type="EMBL" id="RDD42143.1"/>
    </source>
</evidence>
<sequence length="1160" mass="127380">MWRRIFLCNRQIESVDKSHCSLSAVPDQIYRLHRCLEELNLDANQIQELPPQFFRLLKLRNLSLEDNEIKRLPMEISSLTKLVELNLRQNEIYDIPEAIRFCRSLNTLNLSSNPVERLPDSITQLRNLTYLMLNDISIVELPDDIGSLVNLTVLEARENYIKVLPKSICELTVLERLDLGANEIQELPDSLGSLLHLKELLLDTNQIKKLPTSIGRLSNLECIDLSENCVESLPDEIGNVRNLTDLLLSSNLLQFLPSSIGKLRNLSMLKLDINRIEEISATIGGLMSLTELVLTENCLKQLPGTIGKLGKMNNLNADKNFLTSIPSEIGNCTNLTVLSLRDNHLDHLPSQIGKLKKLTVLDVCGNRLESLPITVAQLNVKAIWLSENQSKPSIKLLPETLSDGKTEVLTCFLLPQQPLPDEISVEDDADAIADVIDTRPSGVQFTNSDEEPESNLVRQVTPYPAELKQRYTKFMESRQKAKEEVTTESAVPISPTESEGENQILFREEGASAESQKVQRQETPFYHKTNKPVSKLPQNTVANAKKSQTVEIEVIQALIFKDDGSLGLSISGGVGSSSFKSGDDGIFVSKIAKGGPCDNEGTLKIGDKILSVNEISFTGITHEKAVEILKNQDSKYMVVVERSCSLDSTPPEKPAQEQRKIKTETSTSKDSLGKQTIITSLQRKEGHSLGFSITGGFKQADGQYSGIYISKIAKDSIAAVDGKLSAGDILLKINDESMTNVPHSRAVQMLRSEGKIITIVASRQQKENNATPPIPSTNTVATPVAAKDGATVQSSIIVKLNKSSTSVPKNSSQASQNSKKSLRTNETPANGIKTVNDKKIEDHEVEEIHMTRTRSNKAFGFNIFGGSDVKCYPFSPLERGIFISQITPNTPAAEANLRVGDRILKINGLEVIKASHYVAVSKLSLLGNKLSLVVRHDLPPAGLEMIKMQRENVEELGLTVSGGTLSTGGNPFDENDDGIFVTKIGNGCIARDGRVKPGMRLMEANSNSLLGITRAEALRILNNLSDTITLVVCHGFDPTRLNADDNSAAQIPDNAVKEPDVDLEEVHISEANDMTQKTVEKLDEKEVINRQEAVDSEMENAGSVDDRHSTSVSGENRLSTLSDSSGTHSDPSSESDNESVKNDIDTGNNDDNKVPKEEIE</sequence>
<dbReference type="PDB" id="8BNB">
    <property type="method" value="X-ray"/>
    <property type="resolution" value="2.11 A"/>
    <property type="chains" value="A/B=676-765"/>
</dbReference>
<dbReference type="PDB" id="8BV7">
    <property type="method" value="X-ray"/>
    <property type="resolution" value="1.80 A"/>
    <property type="chains" value="A=553-643"/>
</dbReference>
<protein>
    <submittedName>
        <fullName evidence="1">Leucine-rich repeat-containing protein 1</fullName>
    </submittedName>
</protein>
<keyword evidence="2 3" id="KW-0002">3D-structure</keyword>
<comment type="caution">
    <text evidence="1">The sequence shown here is derived from an EMBL/GenBank/DDBJ whole genome shotgun (WGS) entry which is preliminary data.</text>
</comment>
<evidence type="ECO:0007829" key="2">
    <source>
        <dbReference type="PDB" id="8BNB"/>
    </source>
</evidence>
<reference evidence="6" key="5">
    <citation type="submission" date="2022-12" db="PDB data bank">
        <title>Crystal structure of Trichoplax Scribble PDZ1 domain in complex with Trichoplax the phosphorylated Vangl peptide.</title>
        <authorList>
            <person name="Maddumage J.C."/>
            <person name="Kvansakul M."/>
            <person name="Humbert P.O."/>
        </authorList>
    </citation>
    <scope>X-RAY CRYSTALLOGRAPHY (1.80 ANGSTROMS) OF 553-643</scope>
</reference>
<evidence type="ECO:0007829" key="3">
    <source>
        <dbReference type="PDB" id="8BOJ"/>
    </source>
</evidence>
<accession>A0A369S7Y8</accession>
<dbReference type="PDB" id="8BUW">
    <property type="method" value="X-ray"/>
    <property type="resolution" value="2.85 A"/>
    <property type="chains" value="A/B=553-643"/>
</dbReference>
<evidence type="ECO:0007829" key="6">
    <source>
        <dbReference type="PDB" id="8BV7"/>
    </source>
</evidence>
<organism evidence="1">
    <name type="scientific">Trichoplax sp. H2</name>
    <dbReference type="NCBI Taxonomy" id="287889"/>
    <lineage>
        <taxon>Eukaryota</taxon>
        <taxon>Metazoa</taxon>
        <taxon>Placozoa</taxon>
        <taxon>Uniplacotomia</taxon>
        <taxon>Trichoplacea</taxon>
        <taxon>Trichoplacidae</taxon>
        <taxon>Trichoplax</taxon>
    </lineage>
</organism>
<reference evidence="3" key="2">
    <citation type="submission" date="2022-11" db="PDB data bank">
        <title>Crystal structure of Trichoplax Pals1 PDZ1 with Trichoplax Crumbs peptide.</title>
        <authorList>
            <person name="Maddumage J.C."/>
            <person name="Humbert P.O."/>
            <person name="Kvansakul M."/>
        </authorList>
    </citation>
    <scope>X-RAY CRYSTALLOGRAPHY (1.50 ANGSTROMS) OF 553-643</scope>
</reference>
<evidence type="ECO:0007829" key="4">
    <source>
        <dbReference type="PDB" id="8BP4"/>
    </source>
</evidence>
<dbReference type="PDB" id="8BOJ">
    <property type="method" value="X-ray"/>
    <property type="resolution" value="1.50 A"/>
    <property type="chains" value="A=553-643"/>
</dbReference>
<evidence type="ECO:0007829" key="5">
    <source>
        <dbReference type="PDB" id="8BUW"/>
    </source>
</evidence>